<dbReference type="Proteomes" id="UP001234178">
    <property type="component" value="Unassembled WGS sequence"/>
</dbReference>
<protein>
    <submittedName>
        <fullName evidence="1">Uncharacterized protein</fullName>
    </submittedName>
</protein>
<dbReference type="PANTHER" id="PTHR22954:SF3">
    <property type="entry name" value="PROTEIN CBG08539"/>
    <property type="match status" value="1"/>
</dbReference>
<dbReference type="EMBL" id="JAOYFB010000011">
    <property type="protein sequence ID" value="KAK4017643.1"/>
    <property type="molecule type" value="Genomic_DNA"/>
</dbReference>
<proteinExistence type="predicted"/>
<name>A0ABQ9ZXL1_9CRUS</name>
<sequence>MVLRNLKANLIQAQLHRDGLLPAWVEPPRPPPARERIPDEQLPAGAHAPSLQPFLEIARRLITVEQLEEATRPRYYGDIHYAPPGIPVVRVTRRKKTIPPRKRTKADTTSQWEEQLISEQTRQDNCVATSPVDRVRAGLEETPEEGNKGVVTTACGATTQSQKLLRSHPLRKMAPTTKGSRTAVKGHITKTINLINGLKAVMTQEELSNLEILETKLKGCYETYKEYSTAIQDELNDADAYQAE</sequence>
<accession>A0ABQ9ZXL1</accession>
<organism evidence="1 2">
    <name type="scientific">Daphnia magna</name>
    <dbReference type="NCBI Taxonomy" id="35525"/>
    <lineage>
        <taxon>Eukaryota</taxon>
        <taxon>Metazoa</taxon>
        <taxon>Ecdysozoa</taxon>
        <taxon>Arthropoda</taxon>
        <taxon>Crustacea</taxon>
        <taxon>Branchiopoda</taxon>
        <taxon>Diplostraca</taxon>
        <taxon>Cladocera</taxon>
        <taxon>Anomopoda</taxon>
        <taxon>Daphniidae</taxon>
        <taxon>Daphnia</taxon>
    </lineage>
</organism>
<keyword evidence="2" id="KW-1185">Reference proteome</keyword>
<reference evidence="1 2" key="1">
    <citation type="journal article" date="2023" name="Nucleic Acids Res.">
        <title>The hologenome of Daphnia magna reveals possible DNA methylation and microbiome-mediated evolution of the host genome.</title>
        <authorList>
            <person name="Chaturvedi A."/>
            <person name="Li X."/>
            <person name="Dhandapani V."/>
            <person name="Marshall H."/>
            <person name="Kissane S."/>
            <person name="Cuenca-Cambronero M."/>
            <person name="Asole G."/>
            <person name="Calvet F."/>
            <person name="Ruiz-Romero M."/>
            <person name="Marangio P."/>
            <person name="Guigo R."/>
            <person name="Rago D."/>
            <person name="Mirbahai L."/>
            <person name="Eastwood N."/>
            <person name="Colbourne J.K."/>
            <person name="Zhou J."/>
            <person name="Mallon E."/>
            <person name="Orsini L."/>
        </authorList>
    </citation>
    <scope>NUCLEOTIDE SEQUENCE [LARGE SCALE GENOMIC DNA]</scope>
    <source>
        <strain evidence="1">LRV0_1</strain>
    </source>
</reference>
<comment type="caution">
    <text evidence="1">The sequence shown here is derived from an EMBL/GenBank/DDBJ whole genome shotgun (WGS) entry which is preliminary data.</text>
</comment>
<gene>
    <name evidence="1" type="ORF">OUZ56_033319</name>
</gene>
<evidence type="ECO:0000313" key="2">
    <source>
        <dbReference type="Proteomes" id="UP001234178"/>
    </source>
</evidence>
<evidence type="ECO:0000313" key="1">
    <source>
        <dbReference type="EMBL" id="KAK4017643.1"/>
    </source>
</evidence>
<dbReference type="PANTHER" id="PTHR22954">
    <property type="entry name" value="RETROVIRAL PROTEASE-RELATED"/>
    <property type="match status" value="1"/>
</dbReference>